<dbReference type="InterPro" id="IPR022765">
    <property type="entry name" value="Dna2/Cas4_DUF83"/>
</dbReference>
<dbReference type="Pfam" id="PF01930">
    <property type="entry name" value="Cas_Cas4"/>
    <property type="match status" value="1"/>
</dbReference>
<keyword evidence="8 9" id="KW-0464">Manganese</keyword>
<dbReference type="PANTHER" id="PTHR37168:SF1">
    <property type="entry name" value="CRISPR-ASSOCIATED EXONUCLEASE CAS4"/>
    <property type="match status" value="1"/>
</dbReference>
<dbReference type="EC" id="3.1.12.1" evidence="9"/>
<keyword evidence="12" id="KW-1185">Reference proteome</keyword>
<comment type="similarity">
    <text evidence="9">Belongs to the CRISPR-associated exonuclease Cas4 family.</text>
</comment>
<dbReference type="Proteomes" id="UP001304671">
    <property type="component" value="Unassembled WGS sequence"/>
</dbReference>
<evidence type="ECO:0000256" key="8">
    <source>
        <dbReference type="ARBA" id="ARBA00023211"/>
    </source>
</evidence>
<protein>
    <recommendedName>
        <fullName evidence="9">CRISPR-associated exonuclease Cas4</fullName>
        <ecNumber evidence="9">3.1.12.1</ecNumber>
    </recommendedName>
</protein>
<keyword evidence="3 9" id="KW-0378">Hydrolase</keyword>
<evidence type="ECO:0000256" key="9">
    <source>
        <dbReference type="RuleBase" id="RU365022"/>
    </source>
</evidence>
<accession>A0ABU5QII9</accession>
<comment type="cofactor">
    <cofactor evidence="9">
        <name>iron-sulfur cluster</name>
        <dbReference type="ChEBI" id="CHEBI:30408"/>
    </cofactor>
</comment>
<keyword evidence="5 9" id="KW-0408">Iron</keyword>
<dbReference type="NCBIfam" id="TIGR00372">
    <property type="entry name" value="cas4"/>
    <property type="match status" value="1"/>
</dbReference>
<dbReference type="RefSeq" id="WP_323246857.1">
    <property type="nucleotide sequence ID" value="NZ_JAYFUL010000003.1"/>
</dbReference>
<dbReference type="Gene3D" id="3.90.320.10">
    <property type="match status" value="1"/>
</dbReference>
<keyword evidence="2 9" id="KW-0479">Metal-binding</keyword>
<dbReference type="InterPro" id="IPR011604">
    <property type="entry name" value="PDDEXK-like_dom_sf"/>
</dbReference>
<evidence type="ECO:0000256" key="6">
    <source>
        <dbReference type="ARBA" id="ARBA00023014"/>
    </source>
</evidence>
<evidence type="ECO:0000259" key="10">
    <source>
        <dbReference type="Pfam" id="PF01930"/>
    </source>
</evidence>
<reference evidence="11 12" key="1">
    <citation type="submission" date="2023-12" db="EMBL/GenBank/DDBJ databases">
        <title>Novel species of the genus Arcicella isolated from rivers.</title>
        <authorList>
            <person name="Lu H."/>
        </authorList>
    </citation>
    <scope>NUCLEOTIDE SEQUENCE [LARGE SCALE GENOMIC DNA]</scope>
    <source>
        <strain evidence="11 12">LMG 21963</strain>
    </source>
</reference>
<keyword evidence="1 9" id="KW-0540">Nuclease</keyword>
<dbReference type="InterPro" id="IPR013343">
    <property type="entry name" value="CRISPR-assoc_prot_Cas4"/>
</dbReference>
<proteinExistence type="inferred from homology"/>
<name>A0ABU5QII9_9BACT</name>
<evidence type="ECO:0000256" key="2">
    <source>
        <dbReference type="ARBA" id="ARBA00022723"/>
    </source>
</evidence>
<feature type="domain" description="DUF83" evidence="10">
    <location>
        <begin position="5"/>
        <end position="173"/>
    </location>
</feature>
<evidence type="ECO:0000313" key="11">
    <source>
        <dbReference type="EMBL" id="MEA5256867.1"/>
    </source>
</evidence>
<evidence type="ECO:0000256" key="5">
    <source>
        <dbReference type="ARBA" id="ARBA00023004"/>
    </source>
</evidence>
<keyword evidence="4 9" id="KW-0269">Exonuclease</keyword>
<evidence type="ECO:0000313" key="12">
    <source>
        <dbReference type="Proteomes" id="UP001304671"/>
    </source>
</evidence>
<keyword evidence="7 9" id="KW-0051">Antiviral defense</keyword>
<sequence>MTVNATLINILQICQRELWLHANSITMEHTSDIVAEGKQIGEESYPQRAERNQEVAISTEINGITCNAKIDFYDAKTGVVHEIKKSSAKEMAHVAQVQFYLYLLRKNGIAANYGLIEYPKLRQTEKVELLEDDMRNVERWVEKVDEIINQEMCPPPLPKSKCKNCSYFEFCWSGEE</sequence>
<gene>
    <name evidence="11" type="primary">cas4</name>
    <name evidence="11" type="ORF">VB264_03665</name>
</gene>
<evidence type="ECO:0000256" key="4">
    <source>
        <dbReference type="ARBA" id="ARBA00022839"/>
    </source>
</evidence>
<evidence type="ECO:0000256" key="1">
    <source>
        <dbReference type="ARBA" id="ARBA00022722"/>
    </source>
</evidence>
<keyword evidence="6 9" id="KW-0411">Iron-sulfur</keyword>
<dbReference type="EMBL" id="JAYFUL010000003">
    <property type="protein sequence ID" value="MEA5256867.1"/>
    <property type="molecule type" value="Genomic_DNA"/>
</dbReference>
<comment type="function">
    <text evidence="9">CRISPR (clustered regularly interspaced short palindromic repeat) is an adaptive immune system that provides protection against mobile genetic elements (viruses, transposable elements and conjugative plasmids). CRISPR clusters contain sequences complementary to antecedent mobile elements and target invading nucleic acids. CRISPR clusters are transcribed and processed into CRISPR RNA (crRNA).</text>
</comment>
<comment type="caution">
    <text evidence="11">The sequence shown here is derived from an EMBL/GenBank/DDBJ whole genome shotgun (WGS) entry which is preliminary data.</text>
</comment>
<organism evidence="11 12">
    <name type="scientific">Arcicella aquatica</name>
    <dbReference type="NCBI Taxonomy" id="217141"/>
    <lineage>
        <taxon>Bacteria</taxon>
        <taxon>Pseudomonadati</taxon>
        <taxon>Bacteroidota</taxon>
        <taxon>Cytophagia</taxon>
        <taxon>Cytophagales</taxon>
        <taxon>Flectobacillaceae</taxon>
        <taxon>Arcicella</taxon>
    </lineage>
</organism>
<dbReference type="PANTHER" id="PTHR37168">
    <property type="entry name" value="CRISPR-ASSOCIATED EXONUCLEASE CAS4"/>
    <property type="match status" value="1"/>
</dbReference>
<evidence type="ECO:0000256" key="3">
    <source>
        <dbReference type="ARBA" id="ARBA00022801"/>
    </source>
</evidence>
<comment type="cofactor">
    <cofactor evidence="9">
        <name>Mg(2+)</name>
        <dbReference type="ChEBI" id="CHEBI:18420"/>
    </cofactor>
    <cofactor evidence="9">
        <name>Mn(2+)</name>
        <dbReference type="ChEBI" id="CHEBI:29035"/>
    </cofactor>
    <text evidence="9">Mg(2+) or Mn(2+) required for ssDNA cleavage activity.</text>
</comment>
<evidence type="ECO:0000256" key="7">
    <source>
        <dbReference type="ARBA" id="ARBA00023118"/>
    </source>
</evidence>